<dbReference type="EMBL" id="BRYA01000648">
    <property type="protein sequence ID" value="GMI27776.1"/>
    <property type="molecule type" value="Genomic_DNA"/>
</dbReference>
<comment type="caution">
    <text evidence="2">The sequence shown here is derived from an EMBL/GenBank/DDBJ whole genome shotgun (WGS) entry which is preliminary data.</text>
</comment>
<dbReference type="AlphaFoldDB" id="A0A9W7L371"/>
<gene>
    <name evidence="2" type="ORF">TrCOL_g12377</name>
</gene>
<proteinExistence type="predicted"/>
<sequence>MSSSIQQSCGSSESTIALIQQSRGSSESAVYHSTLKTGMFFIVESDITNEHELIIKDNTSNTMPARLTPKLLSFATGGHLVVGTKFRVHNFRTQKFNDVLHLMLEKIEIEHLKLTSLTKIVSSVDELTGECTISPPYKLQLIVSGDVTSVSDGKHAVPAIITGLSKIEKKKMKSNDTLVIDQTIILQTDDLSKLVIQTPRIENPVPWTVNNPTFQTIEKLQQYALERKRKRESQAAHSSPLRSTSRMSNISSLTSSTLLASPPFSLPLPQSSISSLTSPAILASPSFSLPLPPPHPLEHDQLLLHKALYILTEVNHSHPGLLQMFNLKHLPPSPRAMDPLMAMRERLRVYELPTKDTASPFQESL</sequence>
<organism evidence="2 3">
    <name type="scientific">Triparma columacea</name>
    <dbReference type="NCBI Taxonomy" id="722753"/>
    <lineage>
        <taxon>Eukaryota</taxon>
        <taxon>Sar</taxon>
        <taxon>Stramenopiles</taxon>
        <taxon>Ochrophyta</taxon>
        <taxon>Bolidophyceae</taxon>
        <taxon>Parmales</taxon>
        <taxon>Triparmaceae</taxon>
        <taxon>Triparma</taxon>
    </lineage>
</organism>
<feature type="region of interest" description="Disordered" evidence="1">
    <location>
        <begin position="226"/>
        <end position="248"/>
    </location>
</feature>
<reference evidence="3" key="1">
    <citation type="journal article" date="2023" name="Commun. Biol.">
        <title>Genome analysis of Parmales, the sister group of diatoms, reveals the evolutionary specialization of diatoms from phago-mixotrophs to photoautotrophs.</title>
        <authorList>
            <person name="Ban H."/>
            <person name="Sato S."/>
            <person name="Yoshikawa S."/>
            <person name="Yamada K."/>
            <person name="Nakamura Y."/>
            <person name="Ichinomiya M."/>
            <person name="Sato N."/>
            <person name="Blanc-Mathieu R."/>
            <person name="Endo H."/>
            <person name="Kuwata A."/>
            <person name="Ogata H."/>
        </authorList>
    </citation>
    <scope>NUCLEOTIDE SEQUENCE [LARGE SCALE GENOMIC DNA]</scope>
</reference>
<name>A0A9W7L371_9STRA</name>
<accession>A0A9W7L371</accession>
<dbReference type="OrthoDB" id="10446266at2759"/>
<evidence type="ECO:0000313" key="3">
    <source>
        <dbReference type="Proteomes" id="UP001165065"/>
    </source>
</evidence>
<keyword evidence="3" id="KW-1185">Reference proteome</keyword>
<dbReference type="Proteomes" id="UP001165065">
    <property type="component" value="Unassembled WGS sequence"/>
</dbReference>
<evidence type="ECO:0000313" key="2">
    <source>
        <dbReference type="EMBL" id="GMI27776.1"/>
    </source>
</evidence>
<evidence type="ECO:0000256" key="1">
    <source>
        <dbReference type="SAM" id="MobiDB-lite"/>
    </source>
</evidence>
<protein>
    <submittedName>
        <fullName evidence="2">Uncharacterized protein</fullName>
    </submittedName>
</protein>